<reference evidence="5" key="1">
    <citation type="journal article" date="2014" name="Soil Biol. Biochem.">
        <title>Structure and function of bacterial communities in ageing soils: Insights from the Mendocino ecological staircase.</title>
        <authorList>
            <person name="Uroz S."/>
            <person name="Tech J.J."/>
            <person name="Sawaya N.A."/>
            <person name="Frey-Klett P."/>
            <person name="Leveau J.H.J."/>
        </authorList>
    </citation>
    <scope>NUCLEOTIDE SEQUENCE [LARGE SCALE GENOMIC DNA]</scope>
    <source>
        <strain evidence="5">Cal35</strain>
    </source>
</reference>
<dbReference type="SUPFAM" id="SSF81296">
    <property type="entry name" value="E set domains"/>
    <property type="match status" value="1"/>
</dbReference>
<dbReference type="Proteomes" id="UP000030302">
    <property type="component" value="Chromosome"/>
</dbReference>
<keyword evidence="5" id="KW-1185">Reference proteome</keyword>
<dbReference type="Gene3D" id="2.60.40.10">
    <property type="entry name" value="Immunoglobulins"/>
    <property type="match status" value="8"/>
</dbReference>
<keyword evidence="2" id="KW-0732">Signal</keyword>
<evidence type="ECO:0000256" key="2">
    <source>
        <dbReference type="SAM" id="SignalP"/>
    </source>
</evidence>
<dbReference type="KEGG" id="care:LT85_2231"/>
<dbReference type="InterPro" id="IPR002909">
    <property type="entry name" value="IPT_dom"/>
</dbReference>
<dbReference type="AlphaFoldDB" id="A0A0A1FCJ7"/>
<gene>
    <name evidence="4" type="ORF">LT85_2231</name>
</gene>
<dbReference type="Pfam" id="PF01833">
    <property type="entry name" value="TIG"/>
    <property type="match status" value="1"/>
</dbReference>
<feature type="region of interest" description="Disordered" evidence="1">
    <location>
        <begin position="1186"/>
        <end position="1205"/>
    </location>
</feature>
<dbReference type="STRING" id="279058.LT85_2231"/>
<evidence type="ECO:0000256" key="1">
    <source>
        <dbReference type="SAM" id="MobiDB-lite"/>
    </source>
</evidence>
<evidence type="ECO:0000259" key="3">
    <source>
        <dbReference type="Pfam" id="PF01833"/>
    </source>
</evidence>
<feature type="domain" description="IPT/TIG" evidence="3">
    <location>
        <begin position="298"/>
        <end position="365"/>
    </location>
</feature>
<evidence type="ECO:0000313" key="5">
    <source>
        <dbReference type="Proteomes" id="UP000030302"/>
    </source>
</evidence>
<dbReference type="InterPro" id="IPR014756">
    <property type="entry name" value="Ig_E-set"/>
</dbReference>
<accession>A0A0A1FCJ7</accession>
<organism evidence="4 5">
    <name type="scientific">Collimonas arenae</name>
    <dbReference type="NCBI Taxonomy" id="279058"/>
    <lineage>
        <taxon>Bacteria</taxon>
        <taxon>Pseudomonadati</taxon>
        <taxon>Pseudomonadota</taxon>
        <taxon>Betaproteobacteria</taxon>
        <taxon>Burkholderiales</taxon>
        <taxon>Oxalobacteraceae</taxon>
        <taxon>Collimonas</taxon>
    </lineage>
</organism>
<sequence length="1205" mass="121049">MFAAGVLCLLYGMSQATAQTMVSEAIAADAHWTLANSPYVINGEVTVQGGAMLTIDAGVTVYMTANAGLTVQAGGIRAAGTAANPIRVLSDKSRQGQAAVAGDWNQWVFNAGTVNTQLDHVLFQHGKGLAVNGAAPVFNYLNLRNHKGAAIAIDLSASPTGIANQASGNGLNGVAVPAGDIAGSVKWGLRGIPYIVTSGIVSVGASPTLQSVTPNTVEQGQTVTLTLSGSRLEGVGKLAFDKAGLALTPFSGGSASQIFVQVKVDPKAAIGSANLEMQVDAGLLTLANAISVTQPMSVISTVAPTTIIAGGGETEITLTGRNFSNVSEVLFNGAAVPTRFVNSTELRATLPSQTVIGTLQAQVRWPDAQQVGKFLLSNQVGLAVQAPVPPTVSVEPTPIALPPDSKARNITVRLSKADYRANTLRFSISDASKASVTASVLIPAGQTTAQVTITPLATGTVSLSVSSDTLQGISVPVFITADFRGANTAYAAAVGVNVLSNAVPVTRQITLVNANVGVAVGAVLSNVSPAAWVVGSKPLVTIRGAGIPANAQLALVPNTGVTLGAVTVSDDGSQLSATFDTAADAPLGPRKLVIKDAAGKELTFADPAKTTVQLMSGLPQIVSIDPLFGARDSTVKLVVQGRNLQQGQVRVLNDAGIRIDSMPQVNADGTTLTAYLQIAADAPTGSRVIQIATPAGSSTATAAIANTFTVVSSVSGTLSPIAAPLVGVMVGAAPGPNTNPYLVNAKSVGVVLGSGITEVVPNTGVIGTDVSVTVRGAGLQGVTTASLLPATGVTILGTPNVNPLGTDLSFTVRIDADAALGTRKLVLATANGPVTFVNASGANFLISARVPELISVTPQVLQIGQPAVKLTARGRNFSNVAAVRLDPAQGVTVTGPLDTNPDATVLSFSVAVAAGAPAGDRVVVVTSAAGDSSSSPQPGNTVHVASQSGVTYADLPSQVVGVQNGAVIVPPPQRIDGTLASSTVGVLVGSASPPQSAVRSASSMPVGVLLGSGALTLSPNGWLQGANGNITLNGRGLNNVTAVSVTPATGLLLGTQAISDDGTQLSVSLSVAPDAPRVLRRLILATASGAELPFADPATGRFGIGMLPSVSSMSPIVLSQGKGSSLTVRGANLKDVNGLVFLPASGVHVGSDLIWSQDALGELLTVSIYADPDAALGSRAIRFDVPGGSTSTTPTPSNTINVVAQ</sequence>
<protein>
    <submittedName>
        <fullName evidence="4">Fibronectin type III domain protein</fullName>
    </submittedName>
</protein>
<dbReference type="HOGENOM" id="CLU_270289_0_0_4"/>
<dbReference type="CDD" id="cd00603">
    <property type="entry name" value="IPT_PCSR"/>
    <property type="match status" value="1"/>
</dbReference>
<dbReference type="EMBL" id="CP009962">
    <property type="protein sequence ID" value="AIY41389.1"/>
    <property type="molecule type" value="Genomic_DNA"/>
</dbReference>
<name>A0A0A1FCJ7_9BURK</name>
<evidence type="ECO:0000313" key="4">
    <source>
        <dbReference type="EMBL" id="AIY41389.1"/>
    </source>
</evidence>
<dbReference type="InterPro" id="IPR013783">
    <property type="entry name" value="Ig-like_fold"/>
</dbReference>
<feature type="compositionally biased region" description="Low complexity" evidence="1">
    <location>
        <begin position="1186"/>
        <end position="1197"/>
    </location>
</feature>
<feature type="chain" id="PRO_5001983409" evidence="2">
    <location>
        <begin position="19"/>
        <end position="1205"/>
    </location>
</feature>
<proteinExistence type="predicted"/>
<feature type="signal peptide" evidence="2">
    <location>
        <begin position="1"/>
        <end position="18"/>
    </location>
</feature>